<dbReference type="Gene3D" id="1.25.40.20">
    <property type="entry name" value="Ankyrin repeat-containing domain"/>
    <property type="match status" value="1"/>
</dbReference>
<evidence type="ECO:0000256" key="1">
    <source>
        <dbReference type="ARBA" id="ARBA00022737"/>
    </source>
</evidence>
<dbReference type="SUPFAM" id="SSF48403">
    <property type="entry name" value="Ankyrin repeat"/>
    <property type="match status" value="1"/>
</dbReference>
<dbReference type="PANTHER" id="PTHR24166:SF58">
    <property type="entry name" value="ANKYCORBIN-LIKE"/>
    <property type="match status" value="1"/>
</dbReference>
<dbReference type="SMART" id="SM00248">
    <property type="entry name" value="ANK"/>
    <property type="match status" value="3"/>
</dbReference>
<keyword evidence="2 3" id="KW-0040">ANK repeat</keyword>
<protein>
    <submittedName>
        <fullName evidence="5">Uncharacterized protein</fullName>
    </submittedName>
</protein>
<gene>
    <name evidence="5" type="primary">106065661</name>
</gene>
<dbReference type="VEuPathDB" id="VectorBase:BGLB018462"/>
<dbReference type="InterPro" id="IPR036770">
    <property type="entry name" value="Ankyrin_rpt-contain_sf"/>
</dbReference>
<dbReference type="EnsemblMetazoa" id="BGLB018462-RA">
    <property type="protein sequence ID" value="BGLB018462-PA"/>
    <property type="gene ID" value="BGLB018462"/>
</dbReference>
<feature type="compositionally biased region" description="Low complexity" evidence="4">
    <location>
        <begin position="1"/>
        <end position="19"/>
    </location>
</feature>
<evidence type="ECO:0000313" key="5">
    <source>
        <dbReference type="EnsemblMetazoa" id="BGLB018462-PA"/>
    </source>
</evidence>
<dbReference type="InterPro" id="IPR050889">
    <property type="entry name" value="Dendritic_Spine_Reg/Scaffold"/>
</dbReference>
<dbReference type="AlphaFoldDB" id="A0A2C9KET3"/>
<reference evidence="5" key="1">
    <citation type="submission" date="2020-05" db="UniProtKB">
        <authorList>
            <consortium name="EnsemblMetazoa"/>
        </authorList>
    </citation>
    <scope>IDENTIFICATION</scope>
    <source>
        <strain evidence="5">BB02</strain>
    </source>
</reference>
<feature type="region of interest" description="Disordered" evidence="4">
    <location>
        <begin position="1"/>
        <end position="20"/>
    </location>
</feature>
<evidence type="ECO:0000256" key="2">
    <source>
        <dbReference type="ARBA" id="ARBA00023043"/>
    </source>
</evidence>
<dbReference type="Proteomes" id="UP000076420">
    <property type="component" value="Unassembled WGS sequence"/>
</dbReference>
<keyword evidence="1" id="KW-0677">Repeat</keyword>
<dbReference type="PANTHER" id="PTHR24166">
    <property type="entry name" value="ROLLING PEBBLES, ISOFORM B"/>
    <property type="match status" value="1"/>
</dbReference>
<sequence length="135" mass="14601">MTTSQTATVTSTRRTSKSVPNLSTDISNLFEAIGEGKIETVKVILEMAKDPAELLRMKDLQGLTPLRKAVALNKAEIARILVAYGAEPSVRDPAGRTVLHIAVMQGRRELIAPLLVSKDSCVNVQDSVGCLSINW</sequence>
<proteinExistence type="predicted"/>
<organism evidence="5 6">
    <name type="scientific">Biomphalaria glabrata</name>
    <name type="common">Bloodfluke planorb</name>
    <name type="synonym">Freshwater snail</name>
    <dbReference type="NCBI Taxonomy" id="6526"/>
    <lineage>
        <taxon>Eukaryota</taxon>
        <taxon>Metazoa</taxon>
        <taxon>Spiralia</taxon>
        <taxon>Lophotrochozoa</taxon>
        <taxon>Mollusca</taxon>
        <taxon>Gastropoda</taxon>
        <taxon>Heterobranchia</taxon>
        <taxon>Euthyneura</taxon>
        <taxon>Panpulmonata</taxon>
        <taxon>Hygrophila</taxon>
        <taxon>Lymnaeoidea</taxon>
        <taxon>Planorbidae</taxon>
        <taxon>Biomphalaria</taxon>
    </lineage>
</organism>
<dbReference type="Pfam" id="PF12796">
    <property type="entry name" value="Ank_2"/>
    <property type="match status" value="1"/>
</dbReference>
<feature type="repeat" description="ANK" evidence="3">
    <location>
        <begin position="61"/>
        <end position="93"/>
    </location>
</feature>
<accession>A0A2C9KET3</accession>
<dbReference type="STRING" id="6526.A0A2C9KET3"/>
<evidence type="ECO:0000256" key="3">
    <source>
        <dbReference type="PROSITE-ProRule" id="PRU00023"/>
    </source>
</evidence>
<name>A0A2C9KET3_BIOGL</name>
<dbReference type="KEGG" id="bgt:106065661"/>
<evidence type="ECO:0000256" key="4">
    <source>
        <dbReference type="SAM" id="MobiDB-lite"/>
    </source>
</evidence>
<dbReference type="VEuPathDB" id="VectorBase:BGLAX_047942"/>
<dbReference type="InterPro" id="IPR002110">
    <property type="entry name" value="Ankyrin_rpt"/>
</dbReference>
<dbReference type="PROSITE" id="PS50088">
    <property type="entry name" value="ANK_REPEAT"/>
    <property type="match status" value="2"/>
</dbReference>
<feature type="repeat" description="ANK" evidence="3">
    <location>
        <begin position="94"/>
        <end position="127"/>
    </location>
</feature>
<evidence type="ECO:0000313" key="6">
    <source>
        <dbReference type="Proteomes" id="UP000076420"/>
    </source>
</evidence>
<dbReference type="PROSITE" id="PS50297">
    <property type="entry name" value="ANK_REP_REGION"/>
    <property type="match status" value="2"/>
</dbReference>